<dbReference type="PANTHER" id="PTHR21339">
    <property type="entry name" value="RADICAL S-ADENOSYL METHIONINE DOMAIN-CONTAINING PROTEIN 2"/>
    <property type="match status" value="1"/>
</dbReference>
<keyword evidence="3" id="KW-0949">S-adenosyl-L-methionine</keyword>
<dbReference type="InterPro" id="IPR006638">
    <property type="entry name" value="Elp3/MiaA/NifB-like_rSAM"/>
</dbReference>
<dbReference type="NCBIfam" id="NF038283">
    <property type="entry name" value="viperin_w_prok"/>
    <property type="match status" value="1"/>
</dbReference>
<proteinExistence type="predicted"/>
<keyword evidence="2" id="KW-0004">4Fe-4S</keyword>
<evidence type="ECO:0000313" key="9">
    <source>
        <dbReference type="EMBL" id="KIM81047.1"/>
    </source>
</evidence>
<dbReference type="HOGENOM" id="CLU_049058_2_1_1"/>
<dbReference type="CDD" id="cd01335">
    <property type="entry name" value="Radical_SAM"/>
    <property type="match status" value="1"/>
</dbReference>
<dbReference type="InParanoid" id="A0A0C3BUM9"/>
<dbReference type="OrthoDB" id="549750at2759"/>
<evidence type="ECO:0000313" key="10">
    <source>
        <dbReference type="Proteomes" id="UP000054166"/>
    </source>
</evidence>
<name>A0A0C3BUM9_PILCF</name>
<keyword evidence="7" id="KW-0051">Antiviral defense</keyword>
<accession>A0A0C3BUM9</accession>
<dbReference type="SFLD" id="SFLDG01067">
    <property type="entry name" value="SPASM/twitch_domain_containing"/>
    <property type="match status" value="1"/>
</dbReference>
<dbReference type="SFLD" id="SFLDF00318">
    <property type="entry name" value="Viperin"/>
    <property type="match status" value="1"/>
</dbReference>
<dbReference type="GO" id="GO:0051539">
    <property type="term" value="F:4 iron, 4 sulfur cluster binding"/>
    <property type="evidence" value="ECO:0007669"/>
    <property type="project" value="UniProtKB-KW"/>
</dbReference>
<dbReference type="GO" id="GO:0046872">
    <property type="term" value="F:metal ion binding"/>
    <property type="evidence" value="ECO:0007669"/>
    <property type="project" value="UniProtKB-KW"/>
</dbReference>
<keyword evidence="6" id="KW-0411">Iron-sulfur</keyword>
<keyword evidence="4" id="KW-0479">Metal-binding</keyword>
<comment type="cofactor">
    <cofactor evidence="1">
        <name>[4Fe-4S] cluster</name>
        <dbReference type="ChEBI" id="CHEBI:49883"/>
    </cofactor>
</comment>
<dbReference type="InterPro" id="IPR007197">
    <property type="entry name" value="rSAM"/>
</dbReference>
<evidence type="ECO:0000256" key="2">
    <source>
        <dbReference type="ARBA" id="ARBA00022485"/>
    </source>
</evidence>
<dbReference type="AlphaFoldDB" id="A0A0C3BUM9"/>
<dbReference type="InterPro" id="IPR051196">
    <property type="entry name" value="RSAD2/Viperin_antiviral"/>
</dbReference>
<evidence type="ECO:0000256" key="6">
    <source>
        <dbReference type="ARBA" id="ARBA00023014"/>
    </source>
</evidence>
<dbReference type="GO" id="GO:0051607">
    <property type="term" value="P:defense response to virus"/>
    <property type="evidence" value="ECO:0007669"/>
    <property type="project" value="UniProtKB-KW"/>
</dbReference>
<protein>
    <recommendedName>
        <fullName evidence="8">Radical SAM core domain-containing protein</fullName>
    </recommendedName>
</protein>
<dbReference type="Pfam" id="PF04055">
    <property type="entry name" value="Radical_SAM"/>
    <property type="match status" value="1"/>
</dbReference>
<dbReference type="PANTHER" id="PTHR21339:SF0">
    <property type="entry name" value="S-ADENOSYLMETHIONINE-DEPENDENT NUCLEOTIDE DEHYDRATASE RSAD2"/>
    <property type="match status" value="1"/>
</dbReference>
<keyword evidence="5" id="KW-0408">Iron</keyword>
<sequence length="308" mass="35243">MSTHIPIVHPSGKVIPVSVNYFPHRKCNYSCLFCFHTDTSSKTVPLEEPKRGLKLLADAGMVKINISGGEPFLRAKFIGEIIQYCKEELKLESTGIICNASKVTMEWLDKYGQYLDIMGVSCDSFDDETNFKIGRSEKGKGVHTRKVFQVAEWCHDRNIMFKLNTVVNKYNWEEDLNDGIDEIRPFRWKVFQVLLLEGENKGPNALRNAEDLVITHDQFQAFLDRHAPQKEQNRLVPEDNEAMENSYLLLDEEMRFLNCQGGKKVPGKSLLKVGVDASLADAGWEPETFIERGGIFEWERAHPDGLEW</sequence>
<evidence type="ECO:0000256" key="4">
    <source>
        <dbReference type="ARBA" id="ARBA00022723"/>
    </source>
</evidence>
<reference evidence="9 10" key="1">
    <citation type="submission" date="2014-04" db="EMBL/GenBank/DDBJ databases">
        <authorList>
            <consortium name="DOE Joint Genome Institute"/>
            <person name="Kuo A."/>
            <person name="Tarkka M."/>
            <person name="Buscot F."/>
            <person name="Kohler A."/>
            <person name="Nagy L.G."/>
            <person name="Floudas D."/>
            <person name="Copeland A."/>
            <person name="Barry K.W."/>
            <person name="Cichocki N."/>
            <person name="Veneault-Fourrey C."/>
            <person name="LaButti K."/>
            <person name="Lindquist E.A."/>
            <person name="Lipzen A."/>
            <person name="Lundell T."/>
            <person name="Morin E."/>
            <person name="Murat C."/>
            <person name="Sun H."/>
            <person name="Tunlid A."/>
            <person name="Henrissat B."/>
            <person name="Grigoriev I.V."/>
            <person name="Hibbett D.S."/>
            <person name="Martin F."/>
            <person name="Nordberg H.P."/>
            <person name="Cantor M.N."/>
            <person name="Hua S.X."/>
        </authorList>
    </citation>
    <scope>NUCLEOTIDE SEQUENCE [LARGE SCALE GENOMIC DNA]</scope>
    <source>
        <strain evidence="9 10">F 1598</strain>
    </source>
</reference>
<evidence type="ECO:0000256" key="7">
    <source>
        <dbReference type="ARBA" id="ARBA00023118"/>
    </source>
</evidence>
<dbReference type="EMBL" id="KN833001">
    <property type="protein sequence ID" value="KIM81047.1"/>
    <property type="molecule type" value="Genomic_DNA"/>
</dbReference>
<gene>
    <name evidence="9" type="ORF">PILCRDRAFT_821885</name>
</gene>
<reference evidence="10" key="2">
    <citation type="submission" date="2015-01" db="EMBL/GenBank/DDBJ databases">
        <title>Evolutionary Origins and Diversification of the Mycorrhizal Mutualists.</title>
        <authorList>
            <consortium name="DOE Joint Genome Institute"/>
            <consortium name="Mycorrhizal Genomics Consortium"/>
            <person name="Kohler A."/>
            <person name="Kuo A."/>
            <person name="Nagy L.G."/>
            <person name="Floudas D."/>
            <person name="Copeland A."/>
            <person name="Barry K.W."/>
            <person name="Cichocki N."/>
            <person name="Veneault-Fourrey C."/>
            <person name="LaButti K."/>
            <person name="Lindquist E.A."/>
            <person name="Lipzen A."/>
            <person name="Lundell T."/>
            <person name="Morin E."/>
            <person name="Murat C."/>
            <person name="Riley R."/>
            <person name="Ohm R."/>
            <person name="Sun H."/>
            <person name="Tunlid A."/>
            <person name="Henrissat B."/>
            <person name="Grigoriev I.V."/>
            <person name="Hibbett D.S."/>
            <person name="Martin F."/>
        </authorList>
    </citation>
    <scope>NUCLEOTIDE SEQUENCE [LARGE SCALE GENOMIC DNA]</scope>
    <source>
        <strain evidence="10">F 1598</strain>
    </source>
</reference>
<dbReference type="SFLD" id="SFLDG01088">
    <property type="entry name" value="antiviral_proteins"/>
    <property type="match status" value="1"/>
</dbReference>
<dbReference type="STRING" id="765440.A0A0C3BUM9"/>
<evidence type="ECO:0000259" key="8">
    <source>
        <dbReference type="PROSITE" id="PS51918"/>
    </source>
</evidence>
<dbReference type="InterPro" id="IPR058240">
    <property type="entry name" value="rSAM_sf"/>
</dbReference>
<evidence type="ECO:0000256" key="1">
    <source>
        <dbReference type="ARBA" id="ARBA00001966"/>
    </source>
</evidence>
<keyword evidence="10" id="KW-1185">Reference proteome</keyword>
<dbReference type="SFLD" id="SFLDS00029">
    <property type="entry name" value="Radical_SAM"/>
    <property type="match status" value="1"/>
</dbReference>
<dbReference type="GO" id="GO:0003824">
    <property type="term" value="F:catalytic activity"/>
    <property type="evidence" value="ECO:0007669"/>
    <property type="project" value="InterPro"/>
</dbReference>
<organism evidence="9 10">
    <name type="scientific">Piloderma croceum (strain F 1598)</name>
    <dbReference type="NCBI Taxonomy" id="765440"/>
    <lineage>
        <taxon>Eukaryota</taxon>
        <taxon>Fungi</taxon>
        <taxon>Dikarya</taxon>
        <taxon>Basidiomycota</taxon>
        <taxon>Agaricomycotina</taxon>
        <taxon>Agaricomycetes</taxon>
        <taxon>Agaricomycetidae</taxon>
        <taxon>Atheliales</taxon>
        <taxon>Atheliaceae</taxon>
        <taxon>Piloderma</taxon>
    </lineage>
</organism>
<dbReference type="Proteomes" id="UP000054166">
    <property type="component" value="Unassembled WGS sequence"/>
</dbReference>
<evidence type="ECO:0000256" key="5">
    <source>
        <dbReference type="ARBA" id="ARBA00023004"/>
    </source>
</evidence>
<evidence type="ECO:0000256" key="3">
    <source>
        <dbReference type="ARBA" id="ARBA00022691"/>
    </source>
</evidence>
<dbReference type="InterPro" id="IPR013785">
    <property type="entry name" value="Aldolase_TIM"/>
</dbReference>
<dbReference type="SMART" id="SM00729">
    <property type="entry name" value="Elp3"/>
    <property type="match status" value="1"/>
</dbReference>
<dbReference type="PROSITE" id="PS51918">
    <property type="entry name" value="RADICAL_SAM"/>
    <property type="match status" value="1"/>
</dbReference>
<feature type="domain" description="Radical SAM core" evidence="8">
    <location>
        <begin position="9"/>
        <end position="224"/>
    </location>
</feature>
<dbReference type="SUPFAM" id="SSF102114">
    <property type="entry name" value="Radical SAM enzymes"/>
    <property type="match status" value="1"/>
</dbReference>
<dbReference type="Gene3D" id="3.20.20.70">
    <property type="entry name" value="Aldolase class I"/>
    <property type="match status" value="1"/>
</dbReference>